<evidence type="ECO:0000256" key="1">
    <source>
        <dbReference type="ARBA" id="ARBA00004141"/>
    </source>
</evidence>
<keyword evidence="2 5" id="KW-0812">Transmembrane</keyword>
<feature type="domain" description="Sugar phosphate transporter" evidence="6">
    <location>
        <begin position="29"/>
        <end position="314"/>
    </location>
</feature>
<evidence type="ECO:0000256" key="3">
    <source>
        <dbReference type="ARBA" id="ARBA00022989"/>
    </source>
</evidence>
<feature type="transmembrane region" description="Helical" evidence="5">
    <location>
        <begin position="119"/>
        <end position="141"/>
    </location>
</feature>
<keyword evidence="4 5" id="KW-0472">Membrane</keyword>
<evidence type="ECO:0000256" key="4">
    <source>
        <dbReference type="ARBA" id="ARBA00023136"/>
    </source>
</evidence>
<dbReference type="InterPro" id="IPR050186">
    <property type="entry name" value="TPT_transporter"/>
</dbReference>
<evidence type="ECO:0000256" key="2">
    <source>
        <dbReference type="ARBA" id="ARBA00022692"/>
    </source>
</evidence>
<gene>
    <name evidence="7" type="ORF">DTER00134_LOCUS775</name>
</gene>
<name>A0A7S3QKJ5_DUNTE</name>
<feature type="transmembrane region" description="Helical" evidence="5">
    <location>
        <begin position="271"/>
        <end position="290"/>
    </location>
</feature>
<keyword evidence="3 5" id="KW-1133">Transmembrane helix</keyword>
<dbReference type="Pfam" id="PF03151">
    <property type="entry name" value="TPT"/>
    <property type="match status" value="1"/>
</dbReference>
<evidence type="ECO:0000256" key="5">
    <source>
        <dbReference type="SAM" id="Phobius"/>
    </source>
</evidence>
<sequence>MLPITSNIQPGESHVALRRRQAMQLTQAALGLSSWMLLSSMLIIANKNIYNIFPYPLFVTGSGQVFSALGGLAMARMGLATLQPMPPLSACVWKLGPIVASSTATMFCGNAAYLHLSVAFIQILKSFTPALTMCLCVIVGLERMQAPLVWSLLLIAVGTSSAVLVESATPTFQLIGILLFLGSSSTEAARVVGTDVLLSSSRFNPVETLVYVGAPTAAVLLMLSLVFEGEIFWGSAGALLVQHPVPFLYAFALSFLVNLSAYFAIQSTSSLTFKVAGCLKNLGVILYGMFFMLERVTLLQFVGYGASVAGFALYTHTQLQKKLRAAAKE</sequence>
<feature type="transmembrane region" description="Helical" evidence="5">
    <location>
        <begin position="209"/>
        <end position="227"/>
    </location>
</feature>
<dbReference type="InterPro" id="IPR004853">
    <property type="entry name" value="Sugar_P_trans_dom"/>
</dbReference>
<proteinExistence type="predicted"/>
<feature type="transmembrane region" description="Helical" evidence="5">
    <location>
        <begin position="57"/>
        <end position="79"/>
    </location>
</feature>
<feature type="transmembrane region" description="Helical" evidence="5">
    <location>
        <begin position="28"/>
        <end position="45"/>
    </location>
</feature>
<evidence type="ECO:0000313" key="7">
    <source>
        <dbReference type="EMBL" id="CAE0485736.1"/>
    </source>
</evidence>
<protein>
    <recommendedName>
        <fullName evidence="6">Sugar phosphate transporter domain-containing protein</fullName>
    </recommendedName>
</protein>
<dbReference type="GO" id="GO:0016020">
    <property type="term" value="C:membrane"/>
    <property type="evidence" value="ECO:0007669"/>
    <property type="project" value="UniProtKB-SubCell"/>
</dbReference>
<feature type="transmembrane region" description="Helical" evidence="5">
    <location>
        <begin position="247"/>
        <end position="264"/>
    </location>
</feature>
<dbReference type="PANTHER" id="PTHR11132">
    <property type="entry name" value="SOLUTE CARRIER FAMILY 35"/>
    <property type="match status" value="1"/>
</dbReference>
<reference evidence="7" key="1">
    <citation type="submission" date="2021-01" db="EMBL/GenBank/DDBJ databases">
        <authorList>
            <person name="Corre E."/>
            <person name="Pelletier E."/>
            <person name="Niang G."/>
            <person name="Scheremetjew M."/>
            <person name="Finn R."/>
            <person name="Kale V."/>
            <person name="Holt S."/>
            <person name="Cochrane G."/>
            <person name="Meng A."/>
            <person name="Brown T."/>
            <person name="Cohen L."/>
        </authorList>
    </citation>
    <scope>NUCLEOTIDE SEQUENCE</scope>
    <source>
        <strain evidence="7">CCMP1320</strain>
    </source>
</reference>
<evidence type="ECO:0000259" key="6">
    <source>
        <dbReference type="Pfam" id="PF03151"/>
    </source>
</evidence>
<feature type="transmembrane region" description="Helical" evidence="5">
    <location>
        <begin position="296"/>
        <end position="314"/>
    </location>
</feature>
<comment type="subcellular location">
    <subcellularLocation>
        <location evidence="1">Membrane</location>
        <topology evidence="1">Multi-pass membrane protein</topology>
    </subcellularLocation>
</comment>
<dbReference type="AlphaFoldDB" id="A0A7S3QKJ5"/>
<dbReference type="EMBL" id="HBIP01001828">
    <property type="protein sequence ID" value="CAE0485736.1"/>
    <property type="molecule type" value="Transcribed_RNA"/>
</dbReference>
<organism evidence="7">
    <name type="scientific">Dunaliella tertiolecta</name>
    <name type="common">Green alga</name>
    <dbReference type="NCBI Taxonomy" id="3047"/>
    <lineage>
        <taxon>Eukaryota</taxon>
        <taxon>Viridiplantae</taxon>
        <taxon>Chlorophyta</taxon>
        <taxon>core chlorophytes</taxon>
        <taxon>Chlorophyceae</taxon>
        <taxon>CS clade</taxon>
        <taxon>Chlamydomonadales</taxon>
        <taxon>Dunaliellaceae</taxon>
        <taxon>Dunaliella</taxon>
    </lineage>
</organism>
<feature type="transmembrane region" description="Helical" evidence="5">
    <location>
        <begin position="171"/>
        <end position="189"/>
    </location>
</feature>
<accession>A0A7S3QKJ5</accession>
<feature type="transmembrane region" description="Helical" evidence="5">
    <location>
        <begin position="148"/>
        <end position="165"/>
    </location>
</feature>